<proteinExistence type="predicted"/>
<dbReference type="EMBL" id="WTVQ01000020">
    <property type="protein sequence ID" value="NMG75684.1"/>
    <property type="molecule type" value="Genomic_DNA"/>
</dbReference>
<dbReference type="InterPro" id="IPR036280">
    <property type="entry name" value="Multihaem_cyt_sf"/>
</dbReference>
<organism evidence="4 5">
    <name type="scientific">Aromatoleum diolicum</name>
    <dbReference type="NCBI Taxonomy" id="75796"/>
    <lineage>
        <taxon>Bacteria</taxon>
        <taxon>Pseudomonadati</taxon>
        <taxon>Pseudomonadota</taxon>
        <taxon>Betaproteobacteria</taxon>
        <taxon>Rhodocyclales</taxon>
        <taxon>Rhodocyclaceae</taxon>
        <taxon>Aromatoleum</taxon>
    </lineage>
</organism>
<keyword evidence="5" id="KW-1185">Reference proteome</keyword>
<dbReference type="Pfam" id="PF14522">
    <property type="entry name" value="Cytochrome_C7"/>
    <property type="match status" value="1"/>
</dbReference>
<accession>A0ABX1QBD2</accession>
<evidence type="ECO:0000259" key="3">
    <source>
        <dbReference type="Pfam" id="PF14522"/>
    </source>
</evidence>
<dbReference type="NCBIfam" id="TIGR04257">
    <property type="entry name" value="nanowire_3heme"/>
    <property type="match status" value="1"/>
</dbReference>
<dbReference type="InterPro" id="IPR029467">
    <property type="entry name" value="Cyt_c7-like"/>
</dbReference>
<reference evidence="4 5" key="1">
    <citation type="submission" date="2019-12" db="EMBL/GenBank/DDBJ databases">
        <title>Comparative genomics gives insights into the taxonomy of the Azoarcus-Aromatoleum group and reveals separate origins of nif in the plant-associated Azoarcus and non-plant-associated Aromatoleum sub-groups.</title>
        <authorList>
            <person name="Lafos M."/>
            <person name="Maluk M."/>
            <person name="Batista M."/>
            <person name="Junghare M."/>
            <person name="Carmona M."/>
            <person name="Faoro H."/>
            <person name="Cruz L.M."/>
            <person name="Battistoni F."/>
            <person name="De Souza E."/>
            <person name="Pedrosa F."/>
            <person name="Chen W.-M."/>
            <person name="Poole P.S."/>
            <person name="Dixon R.A."/>
            <person name="James E.K."/>
        </authorList>
    </citation>
    <scope>NUCLEOTIDE SEQUENCE [LARGE SCALE GENOMIC DNA]</scope>
    <source>
        <strain evidence="4 5">22Lin</strain>
    </source>
</reference>
<feature type="chain" id="PRO_5045185546" description="Cytochrome c7-like domain-containing protein" evidence="2">
    <location>
        <begin position="20"/>
        <end position="218"/>
    </location>
</feature>
<gene>
    <name evidence="4" type="ORF">GPA25_13035</name>
</gene>
<dbReference type="Gene3D" id="3.90.10.10">
    <property type="entry name" value="Cytochrome C3"/>
    <property type="match status" value="1"/>
</dbReference>
<comment type="caution">
    <text evidence="4">The sequence shown here is derived from an EMBL/GenBank/DDBJ whole genome shotgun (WGS) entry which is preliminary data.</text>
</comment>
<protein>
    <recommendedName>
        <fullName evidence="3">Cytochrome c7-like domain-containing protein</fullName>
    </recommendedName>
</protein>
<evidence type="ECO:0000313" key="4">
    <source>
        <dbReference type="EMBL" id="NMG75684.1"/>
    </source>
</evidence>
<feature type="region of interest" description="Disordered" evidence="1">
    <location>
        <begin position="34"/>
        <end position="68"/>
    </location>
</feature>
<dbReference type="RefSeq" id="WP_169260836.1">
    <property type="nucleotide sequence ID" value="NZ_WTVQ01000020.1"/>
</dbReference>
<dbReference type="InterPro" id="IPR026352">
    <property type="entry name" value="Nanowire_3heme"/>
</dbReference>
<feature type="compositionally biased region" description="Pro residues" evidence="1">
    <location>
        <begin position="38"/>
        <end position="47"/>
    </location>
</feature>
<evidence type="ECO:0000256" key="1">
    <source>
        <dbReference type="SAM" id="MobiDB-lite"/>
    </source>
</evidence>
<sequence length="218" mass="24015">MTGKRFLLSLVGLCMALMAGEGGDAVAALKAVEVPSADEPPPAPQPQSQPAHAAEPTSARDEFYDPSNPAFDRLQRAGEALDGMPLDRDGKVDWMTALRRQTIAPRQRLDGKDRPPPLDLDIIMRNTRLMPNVRFPHRAHTEWLDCSNCHPSPFAEKAGSTQIRMEDIFRGQFCGKCHDRVAFITHRNCYRCHSVNPDGTPALPPSVLPVHPAAPIAR</sequence>
<feature type="domain" description="Cytochrome c7-like" evidence="3">
    <location>
        <begin position="133"/>
        <end position="194"/>
    </location>
</feature>
<name>A0ABX1QBD2_9RHOO</name>
<keyword evidence="2" id="KW-0732">Signal</keyword>
<dbReference type="Proteomes" id="UP000648984">
    <property type="component" value="Unassembled WGS sequence"/>
</dbReference>
<feature type="signal peptide" evidence="2">
    <location>
        <begin position="1"/>
        <end position="19"/>
    </location>
</feature>
<evidence type="ECO:0000256" key="2">
    <source>
        <dbReference type="SAM" id="SignalP"/>
    </source>
</evidence>
<evidence type="ECO:0000313" key="5">
    <source>
        <dbReference type="Proteomes" id="UP000648984"/>
    </source>
</evidence>
<dbReference type="SUPFAM" id="SSF48695">
    <property type="entry name" value="Multiheme cytochromes"/>
    <property type="match status" value="1"/>
</dbReference>